<dbReference type="GO" id="GO:0016787">
    <property type="term" value="F:hydrolase activity"/>
    <property type="evidence" value="ECO:0007669"/>
    <property type="project" value="UniProtKB-KW"/>
</dbReference>
<dbReference type="OrthoDB" id="9760715at2"/>
<dbReference type="Gene3D" id="3.40.50.10810">
    <property type="entry name" value="Tandem AAA-ATPase domain"/>
    <property type="match status" value="1"/>
</dbReference>
<accession>A0A4U0NYE9</accession>
<dbReference type="PROSITE" id="PS50966">
    <property type="entry name" value="ZF_SWIM"/>
    <property type="match status" value="1"/>
</dbReference>
<feature type="domain" description="SWIM-type" evidence="3">
    <location>
        <begin position="63"/>
        <end position="100"/>
    </location>
</feature>
<gene>
    <name evidence="6" type="ORF">FAZ15_13010</name>
</gene>
<proteinExistence type="predicted"/>
<dbReference type="InterPro" id="IPR014001">
    <property type="entry name" value="Helicase_ATP-bd"/>
</dbReference>
<dbReference type="InterPro" id="IPR007527">
    <property type="entry name" value="Znf_SWIM"/>
</dbReference>
<dbReference type="AlphaFoldDB" id="A0A4U0NYE9"/>
<name>A0A4U0NYE9_9SPHI</name>
<keyword evidence="1" id="KW-0378">Hydrolase</keyword>
<feature type="domain" description="Helicase C-terminal" evidence="5">
    <location>
        <begin position="951"/>
        <end position="1106"/>
    </location>
</feature>
<dbReference type="InterPro" id="IPR038718">
    <property type="entry name" value="SNF2-like_sf"/>
</dbReference>
<evidence type="ECO:0000313" key="7">
    <source>
        <dbReference type="Proteomes" id="UP000306808"/>
    </source>
</evidence>
<keyword evidence="2" id="KW-0479">Metal-binding</keyword>
<keyword evidence="7" id="KW-1185">Reference proteome</keyword>
<keyword evidence="2" id="KW-0863">Zinc-finger</keyword>
<comment type="caution">
    <text evidence="6">The sequence shown here is derived from an EMBL/GenBank/DDBJ whole genome shotgun (WGS) entry which is preliminary data.</text>
</comment>
<keyword evidence="6" id="KW-0347">Helicase</keyword>
<dbReference type="SUPFAM" id="SSF52540">
    <property type="entry name" value="P-loop containing nucleoside triphosphate hydrolases"/>
    <property type="match status" value="2"/>
</dbReference>
<dbReference type="InterPro" id="IPR027417">
    <property type="entry name" value="P-loop_NTPase"/>
</dbReference>
<dbReference type="PANTHER" id="PTHR10799">
    <property type="entry name" value="SNF2/RAD54 HELICASE FAMILY"/>
    <property type="match status" value="1"/>
</dbReference>
<dbReference type="RefSeq" id="WP_136901755.1">
    <property type="nucleotide sequence ID" value="NZ_SUME01000005.1"/>
</dbReference>
<dbReference type="Pfam" id="PF00176">
    <property type="entry name" value="SNF2-rel_dom"/>
    <property type="match status" value="1"/>
</dbReference>
<reference evidence="6 7" key="1">
    <citation type="submission" date="2019-04" db="EMBL/GenBank/DDBJ databases">
        <title>Sphingobacterium olei sp. nov., isolated from oil-contaminated soil.</title>
        <authorList>
            <person name="Liu B."/>
        </authorList>
    </citation>
    <scope>NUCLEOTIDE SEQUENCE [LARGE SCALE GENOMIC DNA]</scope>
    <source>
        <strain evidence="6 7">HAL-9</strain>
    </source>
</reference>
<dbReference type="PROSITE" id="PS51192">
    <property type="entry name" value="HELICASE_ATP_BIND_1"/>
    <property type="match status" value="1"/>
</dbReference>
<evidence type="ECO:0000259" key="5">
    <source>
        <dbReference type="PROSITE" id="PS51194"/>
    </source>
</evidence>
<dbReference type="GO" id="GO:0005524">
    <property type="term" value="F:ATP binding"/>
    <property type="evidence" value="ECO:0007669"/>
    <property type="project" value="InterPro"/>
</dbReference>
<keyword evidence="6" id="KW-0067">ATP-binding</keyword>
<dbReference type="GO" id="GO:0004386">
    <property type="term" value="F:helicase activity"/>
    <property type="evidence" value="ECO:0007669"/>
    <property type="project" value="UniProtKB-KW"/>
</dbReference>
<dbReference type="SMART" id="SM00487">
    <property type="entry name" value="DEXDc"/>
    <property type="match status" value="1"/>
</dbReference>
<feature type="domain" description="Helicase ATP-binding" evidence="4">
    <location>
        <begin position="670"/>
        <end position="829"/>
    </location>
</feature>
<dbReference type="GO" id="GO:0008270">
    <property type="term" value="F:zinc ion binding"/>
    <property type="evidence" value="ECO:0007669"/>
    <property type="project" value="UniProtKB-KW"/>
</dbReference>
<dbReference type="InterPro" id="IPR001650">
    <property type="entry name" value="Helicase_C-like"/>
</dbReference>
<protein>
    <submittedName>
        <fullName evidence="6">ATP-dependent helicase</fullName>
    </submittedName>
</protein>
<evidence type="ECO:0000259" key="3">
    <source>
        <dbReference type="PROSITE" id="PS50966"/>
    </source>
</evidence>
<keyword evidence="6" id="KW-0547">Nucleotide-binding</keyword>
<dbReference type="Proteomes" id="UP000306808">
    <property type="component" value="Unassembled WGS sequence"/>
</dbReference>
<keyword evidence="2" id="KW-0862">Zinc</keyword>
<dbReference type="Pfam" id="PF00271">
    <property type="entry name" value="Helicase_C"/>
    <property type="match status" value="1"/>
</dbReference>
<evidence type="ECO:0000259" key="4">
    <source>
        <dbReference type="PROSITE" id="PS51192"/>
    </source>
</evidence>
<dbReference type="PROSITE" id="PS51194">
    <property type="entry name" value="HELICASE_CTER"/>
    <property type="match status" value="1"/>
</dbReference>
<dbReference type="EMBL" id="SUME01000005">
    <property type="protein sequence ID" value="TJZ59813.1"/>
    <property type="molecule type" value="Genomic_DNA"/>
</dbReference>
<sequence>MRESLHEYILHDTDIHKLSYIGLLKHVQSAASLDTQDFGSIYPIALEINAGVFSKTINAIAFPTVAVSQVGTSLTTSCSCDHSNSQFLCPHQAEIILCILEQKHFRLFFDRILRRQTLLPVAKGYGLENETNLDIYFELIYQGGLVDIQPKLKELLKHDTTVFTQELLPRRRSKIVALALRDTGKKQILVISKHRFYHQLSIQVMEGEETRSGKVKNPLTTIDAKQLIWKSQDILHVKFYTAVSAFQYNYTTEIDETEYDALKIIVQNPLGLDTYYHDKSISEKITAKSIVPIEIDMLQAEIELHVFKKEPFYEITGQLIFNDDTISFKNVTIRNEYFVVQRNRMSLVSDPDQLRVIKFFKRNNEKLLIHSSKYDEFLQTVLSALGQRIRINYSYIRAATAVELTEKSCQREQVVYLHQEGSYIFITPVMRYGIIEVPVYSRQQLFDTDRNGNLFQIERDQAAELQLTTLIMQQHPDFEEQLQENEYFYLHKDAFLDDSWFLDAFELWRQAGATILGFNELKVNTLNPHKAKVDIQVVSGVDWFNAHVKVRFGRQQASLKQLHRAIRHKRKFVQLDDGTQGLLPEEWVQKIASYFQVGDIDKELIKIPKVNFTAISDLFEKEMWSKEVEFELAAYAQQFLQIKQIPEVPVPIGLHATLRRYQQEGLNWLNLLDQFNFGGCLADDMGLGKTIQVIAFILSQRDKHTHHTNLIVVPTSLFSNWQEELTKFAPSISVKVHYGADRSKNTDDMCEYEVILTSYGMLLSDIRWLREFRFNYIFLDESQAIKNPNSERYKAACLLQSRNRIVLTGTPIENNTFDLYGQLSFACPGLLGSKSYFRDVYALPIDKFQYNKRALELQEKIKPFMLRRTKKQVAKELPQKTEMVIFCEMNATQREIYDRYERELREYISAVDEDEIHKNGMHVLTGLTRLRQICNSPVLLKEGYSGADAVKIDVLMEQIVNKSGEHKILIFSQFVGMLDLIRTELENSGIPFEYLTGQTKDRGAKVDNFQANEHIRVFLISLKAGGTGLNLTEADYVYLIDPWWNPAVENQAIDRSYRIGQTKNVIAVRLICPDTIEEKIRHLQQRKSKLAQDLVKTEAFALSNLSKNDLLELLR</sequence>
<evidence type="ECO:0000313" key="6">
    <source>
        <dbReference type="EMBL" id="TJZ59813.1"/>
    </source>
</evidence>
<evidence type="ECO:0000256" key="1">
    <source>
        <dbReference type="ARBA" id="ARBA00022801"/>
    </source>
</evidence>
<evidence type="ECO:0000256" key="2">
    <source>
        <dbReference type="PROSITE-ProRule" id="PRU00325"/>
    </source>
</evidence>
<dbReference type="SMART" id="SM00490">
    <property type="entry name" value="HELICc"/>
    <property type="match status" value="1"/>
</dbReference>
<organism evidence="6 7">
    <name type="scientific">Sphingobacterium olei</name>
    <dbReference type="NCBI Taxonomy" id="2571155"/>
    <lineage>
        <taxon>Bacteria</taxon>
        <taxon>Pseudomonadati</taxon>
        <taxon>Bacteroidota</taxon>
        <taxon>Sphingobacteriia</taxon>
        <taxon>Sphingobacteriales</taxon>
        <taxon>Sphingobacteriaceae</taxon>
        <taxon>Sphingobacterium</taxon>
    </lineage>
</organism>
<dbReference type="InterPro" id="IPR000330">
    <property type="entry name" value="SNF2_N"/>
</dbReference>
<dbReference type="Gene3D" id="3.40.50.300">
    <property type="entry name" value="P-loop containing nucleotide triphosphate hydrolases"/>
    <property type="match status" value="1"/>
</dbReference>
<dbReference type="InterPro" id="IPR049730">
    <property type="entry name" value="SNF2/RAD54-like_C"/>
</dbReference>
<dbReference type="CDD" id="cd18793">
    <property type="entry name" value="SF2_C_SNF"/>
    <property type="match status" value="1"/>
</dbReference>